<name>A0AA38RAM9_9PEZI</name>
<feature type="domain" description="TM7S3/TM198-like" evidence="7">
    <location>
        <begin position="41"/>
        <end position="244"/>
    </location>
</feature>
<evidence type="ECO:0000256" key="5">
    <source>
        <dbReference type="SAM" id="MobiDB-lite"/>
    </source>
</evidence>
<dbReference type="EMBL" id="JANBVN010000185">
    <property type="protein sequence ID" value="KAJ9134244.1"/>
    <property type="molecule type" value="Genomic_DNA"/>
</dbReference>
<evidence type="ECO:0000256" key="6">
    <source>
        <dbReference type="SAM" id="Phobius"/>
    </source>
</evidence>
<feature type="transmembrane region" description="Helical" evidence="6">
    <location>
        <begin position="66"/>
        <end position="83"/>
    </location>
</feature>
<feature type="transmembrane region" description="Helical" evidence="6">
    <location>
        <begin position="95"/>
        <end position="113"/>
    </location>
</feature>
<feature type="region of interest" description="Disordered" evidence="5">
    <location>
        <begin position="513"/>
        <end position="569"/>
    </location>
</feature>
<feature type="compositionally biased region" description="Basic and acidic residues" evidence="5">
    <location>
        <begin position="529"/>
        <end position="562"/>
    </location>
</feature>
<feature type="transmembrane region" description="Helical" evidence="6">
    <location>
        <begin position="171"/>
        <end position="189"/>
    </location>
</feature>
<feature type="region of interest" description="Disordered" evidence="5">
    <location>
        <begin position="408"/>
        <end position="474"/>
    </location>
</feature>
<feature type="transmembrane region" description="Helical" evidence="6">
    <location>
        <begin position="36"/>
        <end position="54"/>
    </location>
</feature>
<evidence type="ECO:0000256" key="1">
    <source>
        <dbReference type="ARBA" id="ARBA00004141"/>
    </source>
</evidence>
<evidence type="ECO:0000256" key="4">
    <source>
        <dbReference type="ARBA" id="ARBA00023136"/>
    </source>
</evidence>
<dbReference type="GO" id="GO:0016020">
    <property type="term" value="C:membrane"/>
    <property type="evidence" value="ECO:0007669"/>
    <property type="project" value="UniProtKB-SubCell"/>
</dbReference>
<evidence type="ECO:0000313" key="8">
    <source>
        <dbReference type="EMBL" id="KAJ9134244.1"/>
    </source>
</evidence>
<dbReference type="PANTHER" id="PTHR39469">
    <property type="entry name" value="CHROMOSOME 1, WHOLE GENOME SHOTGUN SEQUENCE"/>
    <property type="match status" value="1"/>
</dbReference>
<comment type="caution">
    <text evidence="8">The sequence shown here is derived from an EMBL/GenBank/DDBJ whole genome shotgun (WGS) entry which is preliminary data.</text>
</comment>
<feature type="region of interest" description="Disordered" evidence="5">
    <location>
        <begin position="867"/>
        <end position="912"/>
    </location>
</feature>
<feature type="compositionally biased region" description="Low complexity" evidence="5">
    <location>
        <begin position="724"/>
        <end position="734"/>
    </location>
</feature>
<proteinExistence type="predicted"/>
<accession>A0AA38RAM9</accession>
<comment type="subcellular location">
    <subcellularLocation>
        <location evidence="1">Membrane</location>
        <topology evidence="1">Multi-pass membrane protein</topology>
    </subcellularLocation>
</comment>
<organism evidence="8 9">
    <name type="scientific">Coniochaeta hoffmannii</name>
    <dbReference type="NCBI Taxonomy" id="91930"/>
    <lineage>
        <taxon>Eukaryota</taxon>
        <taxon>Fungi</taxon>
        <taxon>Dikarya</taxon>
        <taxon>Ascomycota</taxon>
        <taxon>Pezizomycotina</taxon>
        <taxon>Sordariomycetes</taxon>
        <taxon>Sordariomycetidae</taxon>
        <taxon>Coniochaetales</taxon>
        <taxon>Coniochaetaceae</taxon>
        <taxon>Coniochaeta</taxon>
    </lineage>
</organism>
<keyword evidence="9" id="KW-1185">Reference proteome</keyword>
<dbReference type="InterPro" id="IPR025256">
    <property type="entry name" value="TM7S3/TM198-like_dom"/>
</dbReference>
<feature type="transmembrane region" description="Helical" evidence="6">
    <location>
        <begin position="120"/>
        <end position="141"/>
    </location>
</feature>
<evidence type="ECO:0000259" key="7">
    <source>
        <dbReference type="Pfam" id="PF13886"/>
    </source>
</evidence>
<dbReference type="PANTHER" id="PTHR39469:SF1">
    <property type="entry name" value="DUF4203 DOMAIN-CONTAINING PROTEIN"/>
    <property type="match status" value="1"/>
</dbReference>
<keyword evidence="3 6" id="KW-1133">Transmembrane helix</keyword>
<evidence type="ECO:0000256" key="2">
    <source>
        <dbReference type="ARBA" id="ARBA00022692"/>
    </source>
</evidence>
<gene>
    <name evidence="8" type="ORF">NKR19_g8722</name>
</gene>
<feature type="transmembrane region" description="Helical" evidence="6">
    <location>
        <begin position="147"/>
        <end position="164"/>
    </location>
</feature>
<feature type="compositionally biased region" description="Basic and acidic residues" evidence="5">
    <location>
        <begin position="457"/>
        <end position="466"/>
    </location>
</feature>
<dbReference type="Proteomes" id="UP001174691">
    <property type="component" value="Unassembled WGS sequence"/>
</dbReference>
<evidence type="ECO:0000313" key="9">
    <source>
        <dbReference type="Proteomes" id="UP001174691"/>
    </source>
</evidence>
<feature type="region of interest" description="Disordered" evidence="5">
    <location>
        <begin position="676"/>
        <end position="833"/>
    </location>
</feature>
<evidence type="ECO:0000256" key="3">
    <source>
        <dbReference type="ARBA" id="ARBA00022989"/>
    </source>
</evidence>
<dbReference type="AlphaFoldDB" id="A0AA38RAM9"/>
<sequence length="1089" mass="117719">MTATPTPLDSSGLNTTLFNSTIPDGQLPLAPKITPAYAVAGVILIGTGVGYGFVGIKSRWVHSFMAAAYLSSLGTAILILYVMTPPVSNTIQGAYLVAIVVTGLILGGAALVFKEITECLGSLLGGFCLGMWLLTLGSGGVVHATGAKVGFILAFTLAAFATYFSRWTREYGLMACISFAGATAVVLGIDCFSRAGLKEFWAYLWDLNDHLFPLGADTYPLTRGIKVELAATILIFIAGMMSQLKIWRVIQKKRDQRERQRAQGREAVEREDLNIGQHVERMTHRERRQWERVYGDGAEKGFADSGVGSMGSDLKLATSEPMVRTSRVVSPTLNGDQYGMVEIPLDDEVPNRRRTVLFHETRGNRASVTGSQANMRQVGNQDGHGTDGYNSGADVPKIWVVGSDGEARLEKDRSQTSTTFSPQPEIVPLPFTVRTGDEDEFPDDGSSVAAYIDGEGDERSLPDSRRNSLPKRLSIGSGKILRSLSQRSKAHTVTSNEDAGESREVLVISRASRRDDNSSLAATLDDLSSDGRESDFEDGETRPHSDVERPLSQEKRKSEERSTQAWLSPAGSKFADVRLSTAETVSTRPGSLVEGVDIPRASGSATPVGSEMPTHRKEAAEDATGSIKDSETPSHTAQILVPSAKSGPAALKPEHLPRPLSRVALSYRTNEWAKHLSHAEAPESDSSLGVAPEPVVEEPAAPVDIEELQTTADSAARPVATPRSASAMSSYSVSRTNSKISLQQAESRNISPTGQSFPPQVHKNTKRGPNNRRTSGQILAEPIAEEGHSEGTVSRSPTILEEGNTSRPHSIGSSPSPIDPMQISASTSNPNLVRPPVPGVVSYSSPQTLIGKRELLLRNKSQASFYAPTPEPPFGLSTIPSSDAGSIHGGHHPFAPSSSRTSLENNPDLDDLPLSTRRQILRQSSLDLPPPPQPQVIQQQQPYLNLSNASASASNFDSHQPVHRRISAKALGTHVPSEAARQAQLASFRTSLQADLRHASSPFTGTASFALLPSAARAFSAGQAGWDRSVDQQRSFLLGQREAEAQRRETERLERERNDAEFEERMRRGELLEAHRDAMRRLQGGVRDL</sequence>
<feature type="compositionally biased region" description="Polar residues" evidence="5">
    <location>
        <begin position="735"/>
        <end position="758"/>
    </location>
</feature>
<protein>
    <submittedName>
        <fullName evidence="8">Sulfite exporter TauE/SafE family protein</fullName>
    </submittedName>
</protein>
<reference evidence="8" key="1">
    <citation type="submission" date="2022-07" db="EMBL/GenBank/DDBJ databases">
        <title>Fungi with potential for degradation of polypropylene.</title>
        <authorList>
            <person name="Gostincar C."/>
        </authorList>
    </citation>
    <scope>NUCLEOTIDE SEQUENCE</scope>
    <source>
        <strain evidence="8">EXF-13287</strain>
    </source>
</reference>
<feature type="compositionally biased region" description="Low complexity" evidence="5">
    <location>
        <begin position="690"/>
        <end position="703"/>
    </location>
</feature>
<feature type="compositionally biased region" description="Polar residues" evidence="5">
    <location>
        <begin position="791"/>
        <end position="816"/>
    </location>
</feature>
<keyword evidence="4 6" id="KW-0472">Membrane</keyword>
<feature type="region of interest" description="Disordered" evidence="5">
    <location>
        <begin position="1041"/>
        <end position="1061"/>
    </location>
</feature>
<feature type="region of interest" description="Disordered" evidence="5">
    <location>
        <begin position="582"/>
        <end position="635"/>
    </location>
</feature>
<keyword evidence="2 6" id="KW-0812">Transmembrane</keyword>
<dbReference type="Pfam" id="PF13886">
    <property type="entry name" value="TM7S3_TM198"/>
    <property type="match status" value="1"/>
</dbReference>